<dbReference type="AlphaFoldDB" id="A0AAD0KH26"/>
<reference evidence="1 2" key="1">
    <citation type="submission" date="2017-06" db="EMBL/GenBank/DDBJ databases">
        <title>Complete genome sequence of Paenibacillus odorifer CBA7130.</title>
        <authorList>
            <person name="Nam Y.-D."/>
            <person name="Kang J."/>
            <person name="Chung W.-H."/>
        </authorList>
    </citation>
    <scope>NUCLEOTIDE SEQUENCE [LARGE SCALE GENOMIC DNA]</scope>
    <source>
        <strain evidence="1 2">CBA7130</strain>
    </source>
</reference>
<dbReference type="Pfam" id="PF20316">
    <property type="entry name" value="DUF6612"/>
    <property type="match status" value="1"/>
</dbReference>
<organism evidence="1 2">
    <name type="scientific">Paenibacillus odorifer</name>
    <dbReference type="NCBI Taxonomy" id="189426"/>
    <lineage>
        <taxon>Bacteria</taxon>
        <taxon>Bacillati</taxon>
        <taxon>Bacillota</taxon>
        <taxon>Bacilli</taxon>
        <taxon>Bacillales</taxon>
        <taxon>Paenibacillaceae</taxon>
        <taxon>Paenibacillus</taxon>
    </lineage>
</organism>
<name>A0AAD0KH26_9BACL</name>
<dbReference type="Proteomes" id="UP000249163">
    <property type="component" value="Chromosome"/>
</dbReference>
<gene>
    <name evidence="1" type="ORF">CD191_11320</name>
</gene>
<dbReference type="PROSITE" id="PS51257">
    <property type="entry name" value="PROKAR_LIPOPROTEIN"/>
    <property type="match status" value="1"/>
</dbReference>
<dbReference type="RefSeq" id="WP_111503568.1">
    <property type="nucleotide sequence ID" value="NZ_CP021965.1"/>
</dbReference>
<sequence>MFIRKAVFIGIICMLGLTGCATNTKSGAEGEGDKRAEELLSMSRSELAKQESYTIEMEQQEETSSKSEKSEDKHWSSAVSFHVDYVRNPYTVYLKSETAEGKEREEYISDTEYHTKVMDDLFIKQDDYIPVKEKQIVQRFIDPYDYIDTYQIDSQEIVVTEEEQEYILSMEISSNDASKETLKLMKQNLTDKIKLRYTLDKTTHLPQKVEAEIFTSLKSENLDSESVLTLQTNISHFNGIKEIVMPADTSEE</sequence>
<evidence type="ECO:0000313" key="1">
    <source>
        <dbReference type="EMBL" id="AWV33159.1"/>
    </source>
</evidence>
<accession>A0AAD0KH26</accession>
<protein>
    <submittedName>
        <fullName evidence="1">Uncharacterized protein</fullName>
    </submittedName>
</protein>
<proteinExistence type="predicted"/>
<dbReference type="InterPro" id="IPR046720">
    <property type="entry name" value="DUF6612"/>
</dbReference>
<evidence type="ECO:0000313" key="2">
    <source>
        <dbReference type="Proteomes" id="UP000249163"/>
    </source>
</evidence>
<dbReference type="EMBL" id="CP021965">
    <property type="protein sequence ID" value="AWV33159.1"/>
    <property type="molecule type" value="Genomic_DNA"/>
</dbReference>